<dbReference type="eggNOG" id="KOG1064">
    <property type="taxonomic scope" value="Eukaryota"/>
</dbReference>
<gene>
    <name evidence="2" type="ordered locus">TP03_0465</name>
</gene>
<feature type="compositionally biased region" description="Polar residues" evidence="1">
    <location>
        <begin position="514"/>
        <end position="541"/>
    </location>
</feature>
<evidence type="ECO:0000313" key="2">
    <source>
        <dbReference type="EMBL" id="EAN31209.1"/>
    </source>
</evidence>
<dbReference type="Proteomes" id="UP000001949">
    <property type="component" value="Unassembled WGS sequence"/>
</dbReference>
<comment type="caution">
    <text evidence="2">The sequence shown here is derived from an EMBL/GenBank/DDBJ whole genome shotgun (WGS) entry which is preliminary data.</text>
</comment>
<evidence type="ECO:0000313" key="3">
    <source>
        <dbReference type="Proteomes" id="UP000001949"/>
    </source>
</evidence>
<dbReference type="OMA" id="WSGDSLC"/>
<feature type="compositionally biased region" description="Low complexity" evidence="1">
    <location>
        <begin position="542"/>
        <end position="577"/>
    </location>
</feature>
<evidence type="ECO:0000256" key="1">
    <source>
        <dbReference type="SAM" id="MobiDB-lite"/>
    </source>
</evidence>
<dbReference type="KEGG" id="tpv:TP03_0465"/>
<accession>Q4MZQ2</accession>
<keyword evidence="3" id="KW-1185">Reference proteome</keyword>
<name>Q4MZQ2_THEPA</name>
<organism evidence="2 3">
    <name type="scientific">Theileria parva</name>
    <name type="common">East coast fever infection agent</name>
    <dbReference type="NCBI Taxonomy" id="5875"/>
    <lineage>
        <taxon>Eukaryota</taxon>
        <taxon>Sar</taxon>
        <taxon>Alveolata</taxon>
        <taxon>Apicomplexa</taxon>
        <taxon>Aconoidasida</taxon>
        <taxon>Piroplasmida</taxon>
        <taxon>Theileriidae</taxon>
        <taxon>Theileria</taxon>
    </lineage>
</organism>
<feature type="region of interest" description="Disordered" evidence="1">
    <location>
        <begin position="511"/>
        <end position="580"/>
    </location>
</feature>
<protein>
    <submittedName>
        <fullName evidence="2">Uncharacterized protein</fullName>
    </submittedName>
</protein>
<dbReference type="RefSeq" id="XP_763492.1">
    <property type="nucleotide sequence ID" value="XM_758399.1"/>
</dbReference>
<dbReference type="EMBL" id="AAGK01000005">
    <property type="protein sequence ID" value="EAN31209.1"/>
    <property type="molecule type" value="Genomic_DNA"/>
</dbReference>
<sequence>MSKYLFNYKDQLIKLSLKSSKTLYRLNYNYHNPEDAEGSNYKDTNKYSDHMDIVNNYVLSNFNNSFYKLWSYLNCNYKLYSLYSNNCNINPYYNNASPSINNVSEADNTGESDNAYFDETDDYNHLFNLLDDYQIINYDNLLIPMILPLKLIFFKLYYYSSHQIYLNNLVETANRDESDMVLKRIVDNLRKIRFISLHNAKGRTLSTFYSMSNITMNEHLNHLSLQLLLEPVKSDLYLLTELNTNLCPYQLNKNITTNVLNLLIRYNNLHKQGKLDNNDADNNWVILLRLLRYLNTYSKSHVEEAFNIRQDHFTLSEKLQMLLKIKDSNNSGGIEPHPIFPIYAIAHGSSNDKAQPSYSVSLQHTSTLSNEFMFTKNEILLNNLINIYNVSTLQLTTFHSSNLFGDLLSISWSGDSLCLYDKFGWAMIYYMKNLVYLTNTVPSKNGKSEKDQVANSVPTICFKTHLTSNYMSWLGEYYVLTMGNGILEESIERDIIFINLTLVNGRELKKELNSQEPQADQPNSVDTNGDFAVSNTNPTTENSNFGDPNNGNSNFGNSSVENPNNANSNPESSSNSELKSVGRDVISGKSLKTFSENSVPCICIWNLVEYSNNNIPKIKIVLSFIHPDAREPKDKEETPKVTSVLPIKNDTVTNGSKEVQLEYDLLLFDSMGVLRVFSVTDMDIVFTHALENTAIIATFMLLNGNIVTVTEDSKIKVYKLTSLYSKPKLIFDTVSIVKQPRSVVSSTSFVSSIGEFISQKFSREKPQPPQQPLKIINVKLYSRQFIAIVYSDEQVSTTQLPNFAVY</sequence>
<dbReference type="VEuPathDB" id="PiroplasmaDB:TpMuguga_03g00465"/>
<proteinExistence type="predicted"/>
<dbReference type="InParanoid" id="Q4MZQ2"/>
<dbReference type="GeneID" id="3499995"/>
<reference evidence="2 3" key="1">
    <citation type="journal article" date="2005" name="Science">
        <title>Genome sequence of Theileria parva, a bovine pathogen that transforms lymphocytes.</title>
        <authorList>
            <person name="Gardner M.J."/>
            <person name="Bishop R."/>
            <person name="Shah T."/>
            <person name="de Villiers E.P."/>
            <person name="Carlton J.M."/>
            <person name="Hall N."/>
            <person name="Ren Q."/>
            <person name="Paulsen I.T."/>
            <person name="Pain A."/>
            <person name="Berriman M."/>
            <person name="Wilson R.J.M."/>
            <person name="Sato S."/>
            <person name="Ralph S.A."/>
            <person name="Mann D.J."/>
            <person name="Xiong Z."/>
            <person name="Shallom S.J."/>
            <person name="Weidman J."/>
            <person name="Jiang L."/>
            <person name="Lynn J."/>
            <person name="Weaver B."/>
            <person name="Shoaibi A."/>
            <person name="Domingo A.R."/>
            <person name="Wasawo D."/>
            <person name="Crabtree J."/>
            <person name="Wortman J.R."/>
            <person name="Haas B."/>
            <person name="Angiuoli S.V."/>
            <person name="Creasy T.H."/>
            <person name="Lu C."/>
            <person name="Suh B."/>
            <person name="Silva J.C."/>
            <person name="Utterback T.R."/>
            <person name="Feldblyum T.V."/>
            <person name="Pertea M."/>
            <person name="Allen J."/>
            <person name="Nierman W.C."/>
            <person name="Taracha E.L.N."/>
            <person name="Salzberg S.L."/>
            <person name="White O.R."/>
            <person name="Fitzhugh H.A."/>
            <person name="Morzaria S."/>
            <person name="Venter J.C."/>
            <person name="Fraser C.M."/>
            <person name="Nene V."/>
        </authorList>
    </citation>
    <scope>NUCLEOTIDE SEQUENCE [LARGE SCALE GENOMIC DNA]</scope>
    <source>
        <strain evidence="2 3">Muguga</strain>
    </source>
</reference>
<dbReference type="AlphaFoldDB" id="Q4MZQ2"/>